<dbReference type="InterPro" id="IPR003423">
    <property type="entry name" value="OMP_efflux"/>
</dbReference>
<keyword evidence="2" id="KW-0812">Transmembrane</keyword>
<reference evidence="4" key="1">
    <citation type="journal article" date="2018" name="Front. Microbiol.">
        <title>Genome-Based Analysis Reveals the Taxonomy and Diversity of the Family Idiomarinaceae.</title>
        <authorList>
            <person name="Liu Y."/>
            <person name="Lai Q."/>
            <person name="Shao Z."/>
        </authorList>
    </citation>
    <scope>NUCLEOTIDE SEQUENCE [LARGE SCALE GENOMIC DNA]</scope>
    <source>
        <strain evidence="4">AIS</strain>
    </source>
</reference>
<name>A0A432WXJ0_9GAMM</name>
<dbReference type="InterPro" id="IPR010131">
    <property type="entry name" value="MdtP/NodT-like"/>
</dbReference>
<dbReference type="OrthoDB" id="9770517at2"/>
<dbReference type="PROSITE" id="PS51257">
    <property type="entry name" value="PROKAR_LIPOPROTEIN"/>
    <property type="match status" value="1"/>
</dbReference>
<evidence type="ECO:0000256" key="2">
    <source>
        <dbReference type="RuleBase" id="RU362097"/>
    </source>
</evidence>
<feature type="chain" id="PRO_5018819766" evidence="2">
    <location>
        <begin position="21"/>
        <end position="475"/>
    </location>
</feature>
<keyword evidence="2" id="KW-0449">Lipoprotein</keyword>
<comment type="caution">
    <text evidence="3">The sequence shown here is derived from an EMBL/GenBank/DDBJ whole genome shotgun (WGS) entry which is preliminary data.</text>
</comment>
<keyword evidence="4" id="KW-1185">Reference proteome</keyword>
<dbReference type="PANTHER" id="PTHR30203">
    <property type="entry name" value="OUTER MEMBRANE CATION EFFLUX PROTEIN"/>
    <property type="match status" value="1"/>
</dbReference>
<dbReference type="GO" id="GO:0009279">
    <property type="term" value="C:cell outer membrane"/>
    <property type="evidence" value="ECO:0007669"/>
    <property type="project" value="UniProtKB-SubCell"/>
</dbReference>
<evidence type="ECO:0000256" key="1">
    <source>
        <dbReference type="ARBA" id="ARBA00007613"/>
    </source>
</evidence>
<dbReference type="Proteomes" id="UP000286934">
    <property type="component" value="Unassembled WGS sequence"/>
</dbReference>
<keyword evidence="2" id="KW-1134">Transmembrane beta strand</keyword>
<comment type="similarity">
    <text evidence="1 2">Belongs to the outer membrane factor (OMF) (TC 1.B.17) family.</text>
</comment>
<sequence length="475" mass="51416">MHKFTLTVAAALIISGCAMGPDYQAQEVDVPEVWNAQGADLLTAANHQSSANAEQWQQWWTQYQDPALNTLVERALDENLSLQIQLQRIEQARSQLGLSRANQWPMLSAQASAAREQQPTTVMPAALGGGEPSNQFSIAGVLSYEVDLWGRVARQREAAAAMLEESIFGTEAIRLNLITDVVSTYFSLLAIEQQRQAALDMIASQEQTLAIEEYRHERGASSPLNVRRAQASLASAKASLPDLEEAAQTTRSALAILVGYTPREMLAEIEFAEGELNAVTQPTAFPPIAPSELLQRRPDVRAAEASLQVASAEVGVAVAQRFPSLNLNALLGTAAVDTSDLFSSGSESWSIGADLAGPIFDFGRRRNAVETAEAGLAIAELEYQQAVISAFRDTRDALLLLEIAQQRLTATEAEYEAVADTYRLAKMQYDGGAIGFFELLETQRALLNVEMALSSARNAQLTASTNLFKALGGGW</sequence>
<organism evidence="3 4">
    <name type="scientific">Aliidiomarina shirensis</name>
    <dbReference type="NCBI Taxonomy" id="1048642"/>
    <lineage>
        <taxon>Bacteria</taxon>
        <taxon>Pseudomonadati</taxon>
        <taxon>Pseudomonadota</taxon>
        <taxon>Gammaproteobacteria</taxon>
        <taxon>Alteromonadales</taxon>
        <taxon>Idiomarinaceae</taxon>
        <taxon>Aliidiomarina</taxon>
    </lineage>
</organism>
<dbReference type="GO" id="GO:0015562">
    <property type="term" value="F:efflux transmembrane transporter activity"/>
    <property type="evidence" value="ECO:0007669"/>
    <property type="project" value="InterPro"/>
</dbReference>
<gene>
    <name evidence="3" type="ORF">CWE13_02165</name>
</gene>
<dbReference type="NCBIfam" id="TIGR01845">
    <property type="entry name" value="outer_NodT"/>
    <property type="match status" value="1"/>
</dbReference>
<dbReference type="Gene3D" id="2.20.200.10">
    <property type="entry name" value="Outer membrane efflux proteins (OEP)"/>
    <property type="match status" value="1"/>
</dbReference>
<accession>A0A432WXJ0</accession>
<comment type="subcellular location">
    <subcellularLocation>
        <location evidence="2">Cell outer membrane</location>
        <topology evidence="2">Lipid-anchor</topology>
    </subcellularLocation>
</comment>
<proteinExistence type="inferred from homology"/>
<dbReference type="Pfam" id="PF02321">
    <property type="entry name" value="OEP"/>
    <property type="match status" value="2"/>
</dbReference>
<dbReference type="PANTHER" id="PTHR30203:SF32">
    <property type="entry name" value="CATION EFFLUX SYSTEM PROTEIN CUSC"/>
    <property type="match status" value="1"/>
</dbReference>
<keyword evidence="2" id="KW-0564">Palmitate</keyword>
<evidence type="ECO:0000313" key="3">
    <source>
        <dbReference type="EMBL" id="RUO38466.1"/>
    </source>
</evidence>
<dbReference type="AlphaFoldDB" id="A0A432WXJ0"/>
<keyword evidence="2" id="KW-0732">Signal</keyword>
<protein>
    <submittedName>
        <fullName evidence="3">RND transporter</fullName>
    </submittedName>
</protein>
<evidence type="ECO:0000313" key="4">
    <source>
        <dbReference type="Proteomes" id="UP000286934"/>
    </source>
</evidence>
<dbReference type="SUPFAM" id="SSF56954">
    <property type="entry name" value="Outer membrane efflux proteins (OEP)"/>
    <property type="match status" value="1"/>
</dbReference>
<keyword evidence="2" id="KW-0472">Membrane</keyword>
<dbReference type="EMBL" id="PIPP01000001">
    <property type="protein sequence ID" value="RUO38466.1"/>
    <property type="molecule type" value="Genomic_DNA"/>
</dbReference>
<feature type="signal peptide" evidence="2">
    <location>
        <begin position="1"/>
        <end position="20"/>
    </location>
</feature>
<dbReference type="RefSeq" id="WP_126805686.1">
    <property type="nucleotide sequence ID" value="NZ_PIPP01000001.1"/>
</dbReference>
<dbReference type="Gene3D" id="1.20.1600.10">
    <property type="entry name" value="Outer membrane efflux proteins (OEP)"/>
    <property type="match status" value="1"/>
</dbReference>